<accession>A0A9N9H227</accession>
<gene>
    <name evidence="1" type="ORF">PBRASI_LOCUS10323</name>
</gene>
<evidence type="ECO:0000313" key="1">
    <source>
        <dbReference type="EMBL" id="CAG8652200.1"/>
    </source>
</evidence>
<sequence>MSKYKVHFSESKVLSFNVRKFTSETTVQDDAMKLFERYIANALPEYKKELLADDGLHNATMGPCELEDSILYSDMTIEEKDAKLCKVTKLYRDNIQYI</sequence>
<protein>
    <submittedName>
        <fullName evidence="1">11634_t:CDS:1</fullName>
    </submittedName>
</protein>
<dbReference type="AlphaFoldDB" id="A0A9N9H227"/>
<comment type="caution">
    <text evidence="1">The sequence shown here is derived from an EMBL/GenBank/DDBJ whole genome shotgun (WGS) entry which is preliminary data.</text>
</comment>
<dbReference type="Proteomes" id="UP000789739">
    <property type="component" value="Unassembled WGS sequence"/>
</dbReference>
<reference evidence="1" key="1">
    <citation type="submission" date="2021-06" db="EMBL/GenBank/DDBJ databases">
        <authorList>
            <person name="Kallberg Y."/>
            <person name="Tangrot J."/>
            <person name="Rosling A."/>
        </authorList>
    </citation>
    <scope>NUCLEOTIDE SEQUENCE</scope>
    <source>
        <strain evidence="1">BR232B</strain>
    </source>
</reference>
<organism evidence="1 2">
    <name type="scientific">Paraglomus brasilianum</name>
    <dbReference type="NCBI Taxonomy" id="144538"/>
    <lineage>
        <taxon>Eukaryota</taxon>
        <taxon>Fungi</taxon>
        <taxon>Fungi incertae sedis</taxon>
        <taxon>Mucoromycota</taxon>
        <taxon>Glomeromycotina</taxon>
        <taxon>Glomeromycetes</taxon>
        <taxon>Paraglomerales</taxon>
        <taxon>Paraglomeraceae</taxon>
        <taxon>Paraglomus</taxon>
    </lineage>
</organism>
<name>A0A9N9H227_9GLOM</name>
<dbReference type="EMBL" id="CAJVPI010002967">
    <property type="protein sequence ID" value="CAG8652200.1"/>
    <property type="molecule type" value="Genomic_DNA"/>
</dbReference>
<evidence type="ECO:0000313" key="2">
    <source>
        <dbReference type="Proteomes" id="UP000789739"/>
    </source>
</evidence>
<proteinExistence type="predicted"/>
<keyword evidence="2" id="KW-1185">Reference proteome</keyword>